<sequence>MGSPTLLLCRVTNSAAAPVATPSKSTAPCARPPSPQTAPRATPTRSSSCQRSPSPAAPSALPPQARHPAAAAAEALAAADSPTGPRADHSAPAVSLSRPRADIVAPTSPCWLSSRRRPAGPAPCGPPTTQPACRPLGCHLALALGSTRRPAHRLAGLSSAGLSPRAGPCIVPPTGPLPSRLVVRRAATLRWPLRRPAHRLAGSLSAGLAPRAGCLMPAGLHRVAVRRGRHTFDSTRGEAVAALILRGLNPWRRWLRDDWLPSCSCRWMVAH</sequence>
<evidence type="ECO:0000256" key="1">
    <source>
        <dbReference type="SAM" id="MobiDB-lite"/>
    </source>
</evidence>
<feature type="compositionally biased region" description="Low complexity" evidence="1">
    <location>
        <begin position="42"/>
        <end position="79"/>
    </location>
</feature>
<proteinExistence type="predicted"/>
<dbReference type="AlphaFoldDB" id="A0A285F280"/>
<organism evidence="2 3">
    <name type="scientific">Paractinoplanes atraurantiacus</name>
    <dbReference type="NCBI Taxonomy" id="1036182"/>
    <lineage>
        <taxon>Bacteria</taxon>
        <taxon>Bacillati</taxon>
        <taxon>Actinomycetota</taxon>
        <taxon>Actinomycetes</taxon>
        <taxon>Micromonosporales</taxon>
        <taxon>Micromonosporaceae</taxon>
        <taxon>Paractinoplanes</taxon>
    </lineage>
</organism>
<keyword evidence="3" id="KW-1185">Reference proteome</keyword>
<reference evidence="2 3" key="1">
    <citation type="submission" date="2017-09" db="EMBL/GenBank/DDBJ databases">
        <authorList>
            <person name="Ehlers B."/>
            <person name="Leendertz F.H."/>
        </authorList>
    </citation>
    <scope>NUCLEOTIDE SEQUENCE [LARGE SCALE GENOMIC DNA]</scope>
    <source>
        <strain evidence="2 3">CGMCC 4.6857</strain>
    </source>
</reference>
<name>A0A285F280_9ACTN</name>
<evidence type="ECO:0000313" key="2">
    <source>
        <dbReference type="EMBL" id="SNY05398.1"/>
    </source>
</evidence>
<dbReference type="Proteomes" id="UP000219612">
    <property type="component" value="Unassembled WGS sequence"/>
</dbReference>
<dbReference type="EMBL" id="OBDY01000001">
    <property type="protein sequence ID" value="SNY05398.1"/>
    <property type="molecule type" value="Genomic_DNA"/>
</dbReference>
<protein>
    <submittedName>
        <fullName evidence="2">Uncharacterized protein</fullName>
    </submittedName>
</protein>
<gene>
    <name evidence="2" type="ORF">SAMN05421748_101458</name>
</gene>
<feature type="region of interest" description="Disordered" evidence="1">
    <location>
        <begin position="15"/>
        <end position="99"/>
    </location>
</feature>
<accession>A0A285F280</accession>
<evidence type="ECO:0000313" key="3">
    <source>
        <dbReference type="Proteomes" id="UP000219612"/>
    </source>
</evidence>